<proteinExistence type="predicted"/>
<dbReference type="RefSeq" id="WP_081147647.1">
    <property type="nucleotide sequence ID" value="NZ_LVYD01000045.1"/>
</dbReference>
<organism evidence="1 2">
    <name type="scientific">Niastella vici</name>
    <dbReference type="NCBI Taxonomy" id="1703345"/>
    <lineage>
        <taxon>Bacteria</taxon>
        <taxon>Pseudomonadati</taxon>
        <taxon>Bacteroidota</taxon>
        <taxon>Chitinophagia</taxon>
        <taxon>Chitinophagales</taxon>
        <taxon>Chitinophagaceae</taxon>
        <taxon>Niastella</taxon>
    </lineage>
</organism>
<name>A0A1V9FYS4_9BACT</name>
<reference evidence="1 2" key="1">
    <citation type="submission" date="2016-03" db="EMBL/GenBank/DDBJ databases">
        <title>Niastella vici sp. nov., isolated from farmland soil.</title>
        <authorList>
            <person name="Chen L."/>
            <person name="Wang D."/>
            <person name="Yang S."/>
            <person name="Wang G."/>
        </authorList>
    </citation>
    <scope>NUCLEOTIDE SEQUENCE [LARGE SCALE GENOMIC DNA]</scope>
    <source>
        <strain evidence="1 2">DJ57</strain>
    </source>
</reference>
<dbReference type="Gene3D" id="3.10.450.50">
    <property type="match status" value="1"/>
</dbReference>
<dbReference type="Proteomes" id="UP000192796">
    <property type="component" value="Unassembled WGS sequence"/>
</dbReference>
<dbReference type="InterPro" id="IPR009959">
    <property type="entry name" value="Cyclase_SnoaL-like"/>
</dbReference>
<accession>A0A1V9FYS4</accession>
<dbReference type="EMBL" id="LVYD01000045">
    <property type="protein sequence ID" value="OQP63386.1"/>
    <property type="molecule type" value="Genomic_DNA"/>
</dbReference>
<dbReference type="SUPFAM" id="SSF54427">
    <property type="entry name" value="NTF2-like"/>
    <property type="match status" value="1"/>
</dbReference>
<comment type="caution">
    <text evidence="1">The sequence shown here is derived from an EMBL/GenBank/DDBJ whole genome shotgun (WGS) entry which is preliminary data.</text>
</comment>
<dbReference type="Pfam" id="PF07366">
    <property type="entry name" value="SnoaL"/>
    <property type="match status" value="1"/>
</dbReference>
<dbReference type="AlphaFoldDB" id="A0A1V9FYS4"/>
<evidence type="ECO:0000313" key="2">
    <source>
        <dbReference type="Proteomes" id="UP000192796"/>
    </source>
</evidence>
<dbReference type="STRING" id="1703345.A3860_23855"/>
<sequence length="140" mass="15900">MDTILEKNKAIVKRFNYEVIQGKNAQAFDEIVHAQFVNHSVPAGAGNAGKDGVLQFLQLMWQVFPDLNVTINMQIAEDDLVMTYKTFQGTHKGTYMGIEPTNKSVSFSTIDIIRLNDDQAIEHWSIRDNSALWQQLTQNK</sequence>
<protein>
    <recommendedName>
        <fullName evidence="3">Ester cyclase</fullName>
    </recommendedName>
</protein>
<evidence type="ECO:0008006" key="3">
    <source>
        <dbReference type="Google" id="ProtNLM"/>
    </source>
</evidence>
<dbReference type="OrthoDB" id="7876517at2"/>
<dbReference type="GO" id="GO:0030638">
    <property type="term" value="P:polyketide metabolic process"/>
    <property type="evidence" value="ECO:0007669"/>
    <property type="project" value="InterPro"/>
</dbReference>
<evidence type="ECO:0000313" key="1">
    <source>
        <dbReference type="EMBL" id="OQP63386.1"/>
    </source>
</evidence>
<gene>
    <name evidence="1" type="ORF">A3860_23855</name>
</gene>
<dbReference type="InterPro" id="IPR032710">
    <property type="entry name" value="NTF2-like_dom_sf"/>
</dbReference>
<dbReference type="PANTHER" id="PTHR38436:SF1">
    <property type="entry name" value="ESTER CYCLASE"/>
    <property type="match status" value="1"/>
</dbReference>
<keyword evidence="2" id="KW-1185">Reference proteome</keyword>
<dbReference type="PANTHER" id="PTHR38436">
    <property type="entry name" value="POLYKETIDE CYCLASE SNOAL-LIKE DOMAIN"/>
    <property type="match status" value="1"/>
</dbReference>